<dbReference type="RefSeq" id="WP_059559014.1">
    <property type="nucleotide sequence ID" value="NZ_CABVPM010000009.1"/>
</dbReference>
<evidence type="ECO:0000313" key="2">
    <source>
        <dbReference type="EMBL" id="KWA67432.1"/>
    </source>
</evidence>
<sequence>MAELLLINVEEGARDDEIGAFLKRHGFPLFDSIERVPAGIGDPITLLRFGTLSSVALYDLRARIDHISWKGRSIRAHILPDRMN</sequence>
<dbReference type="GeneID" id="93055985"/>
<accession>A0A108AKM4</accession>
<reference evidence="1 4" key="2">
    <citation type="submission" date="2019-09" db="EMBL/GenBank/DDBJ databases">
        <title>Draft genome sequences of 48 bacterial type strains from the CCUG.</title>
        <authorList>
            <person name="Tunovic T."/>
            <person name="Pineiro-Iglesias B."/>
            <person name="Unosson C."/>
            <person name="Inganas E."/>
            <person name="Ohlen M."/>
            <person name="Cardew S."/>
            <person name="Jensie-Markopoulos S."/>
            <person name="Salva-Serra F."/>
            <person name="Jaen-Luchoro D."/>
            <person name="Karlsson R."/>
            <person name="Svensson-Stadler L."/>
            <person name="Chun J."/>
            <person name="Moore E."/>
        </authorList>
    </citation>
    <scope>NUCLEOTIDE SEQUENCE [LARGE SCALE GENOMIC DNA]</scope>
    <source>
        <strain evidence="1 4">CCUG 65686</strain>
    </source>
</reference>
<proteinExistence type="predicted"/>
<dbReference type="Proteomes" id="UP000068603">
    <property type="component" value="Unassembled WGS sequence"/>
</dbReference>
<dbReference type="EMBL" id="VZOK01000044">
    <property type="protein sequence ID" value="KAB0634958.1"/>
    <property type="molecule type" value="Genomic_DNA"/>
</dbReference>
<comment type="caution">
    <text evidence="2">The sequence shown here is derived from an EMBL/GenBank/DDBJ whole genome shotgun (WGS) entry which is preliminary data.</text>
</comment>
<evidence type="ECO:0000313" key="3">
    <source>
        <dbReference type="Proteomes" id="UP000068603"/>
    </source>
</evidence>
<dbReference type="EMBL" id="LPHB01000012">
    <property type="protein sequence ID" value="KWA67432.1"/>
    <property type="molecule type" value="Genomic_DNA"/>
</dbReference>
<dbReference type="Proteomes" id="UP000473470">
    <property type="component" value="Unassembled WGS sequence"/>
</dbReference>
<name>A0A108AKM4_9BURK</name>
<evidence type="ECO:0000313" key="4">
    <source>
        <dbReference type="Proteomes" id="UP000473470"/>
    </source>
</evidence>
<evidence type="ECO:0000313" key="1">
    <source>
        <dbReference type="EMBL" id="KAB0634958.1"/>
    </source>
</evidence>
<gene>
    <name evidence="1" type="ORF">F7R25_24605</name>
    <name evidence="2" type="ORF">WT44_03090</name>
</gene>
<reference evidence="2 3" key="1">
    <citation type="submission" date="2015-11" db="EMBL/GenBank/DDBJ databases">
        <title>Expanding the genomic diversity of Burkholderia species for the development of highly accurate diagnostics.</title>
        <authorList>
            <person name="Sahl J."/>
            <person name="Keim P."/>
            <person name="Wagner D."/>
        </authorList>
    </citation>
    <scope>NUCLEOTIDE SEQUENCE [LARGE SCALE GENOMIC DNA]</scope>
    <source>
        <strain evidence="2 3">MSMB1960WGS</strain>
    </source>
</reference>
<protein>
    <submittedName>
        <fullName evidence="1">RNA-binding protein</fullName>
    </submittedName>
</protein>
<dbReference type="AlphaFoldDB" id="A0A108AKM4"/>
<organism evidence="2">
    <name type="scientific">Burkholderia stagnalis</name>
    <dbReference type="NCBI Taxonomy" id="1503054"/>
    <lineage>
        <taxon>Bacteria</taxon>
        <taxon>Pseudomonadati</taxon>
        <taxon>Pseudomonadota</taxon>
        <taxon>Betaproteobacteria</taxon>
        <taxon>Burkholderiales</taxon>
        <taxon>Burkholderiaceae</taxon>
        <taxon>Burkholderia</taxon>
        <taxon>Burkholderia cepacia complex</taxon>
    </lineage>
</organism>
<dbReference type="STRING" id="1503054.WT74_26670"/>